<feature type="transmembrane region" description="Helical" evidence="1">
    <location>
        <begin position="164"/>
        <end position="182"/>
    </location>
</feature>
<name>A0ABV2EPU9_9STRE</name>
<keyword evidence="3" id="KW-1185">Reference proteome</keyword>
<feature type="transmembrane region" description="Helical" evidence="1">
    <location>
        <begin position="390"/>
        <end position="412"/>
    </location>
</feature>
<reference evidence="2 3" key="1">
    <citation type="submission" date="2024-06" db="EMBL/GenBank/DDBJ databases">
        <title>Genomic Encyclopedia of Type Strains, Phase IV (KMG-IV): sequencing the most valuable type-strain genomes for metagenomic binning, comparative biology and taxonomic classification.</title>
        <authorList>
            <person name="Goeker M."/>
        </authorList>
    </citation>
    <scope>NUCLEOTIDE SEQUENCE [LARGE SCALE GENOMIC DNA]</scope>
    <source>
        <strain evidence="2 3">DSM 29126</strain>
    </source>
</reference>
<evidence type="ECO:0008006" key="4">
    <source>
        <dbReference type="Google" id="ProtNLM"/>
    </source>
</evidence>
<dbReference type="Proteomes" id="UP001549134">
    <property type="component" value="Unassembled WGS sequence"/>
</dbReference>
<protein>
    <recommendedName>
        <fullName evidence="4">Lantibiotic ABC transporter permease</fullName>
    </recommendedName>
</protein>
<evidence type="ECO:0000256" key="1">
    <source>
        <dbReference type="SAM" id="Phobius"/>
    </source>
</evidence>
<feature type="transmembrane region" description="Helical" evidence="1">
    <location>
        <begin position="82"/>
        <end position="105"/>
    </location>
</feature>
<dbReference type="GeneID" id="78827097"/>
<evidence type="ECO:0000313" key="2">
    <source>
        <dbReference type="EMBL" id="MET3533201.1"/>
    </source>
</evidence>
<feature type="transmembrane region" description="Helical" evidence="1">
    <location>
        <begin position="472"/>
        <end position="490"/>
    </location>
</feature>
<accession>A0ABV2EPU9</accession>
<proteinExistence type="predicted"/>
<feature type="transmembrane region" description="Helical" evidence="1">
    <location>
        <begin position="29"/>
        <end position="46"/>
    </location>
</feature>
<comment type="caution">
    <text evidence="2">The sequence shown here is derived from an EMBL/GenBank/DDBJ whole genome shotgun (WGS) entry which is preliminary data.</text>
</comment>
<dbReference type="RefSeq" id="WP_024397526.1">
    <property type="nucleotide sequence ID" value="NZ_AP024276.1"/>
</dbReference>
<sequence length="609" mass="70299">MSVIKFILFLCSLIGYTSYVRTRTSISKYLVYIGIISFQVTFLYIASLLNLLAGAAWLLYILGFTLFLFTSKGSIRHIFEAIINNLHFVSLFMAIYVVLYCLALWNQTLVHYDNFTHWATIVKFLHLENRLPNINDTIISYNNYPIGSSLYLYYITKFVSFNDGILLIGQFIVIAAAQYAIFDTVKDKRRLLPNALIFAGIGVMTYLNFSIRYNNLLVDALIAALSVAAVSVLFEMKKENFLGSTVVVTLILNFLVMVKASALFFVICIILAYFVIGMKRQLFKESRKLSIYSLLTLLPIISNRIWSFHVKTTFGDSIIKKHEVHSGSITDVLQLQLTADQTKILQTYLDTVFSFKTLSSVQILLIFCLALGLLIFYGIKYKQWKSNLQIYLVCALVTVLYYAGNLVMYLTAMPVDEALRVAGFERYILTIILINLFIFIIQLVRQMDDVFYEKNYLKRNNRSYKSFRNKKLYELTTIAALMLFTGFIISDTNGMSEQMNTVLEEQSALNEIAKEKHLESGNYLVVSANQEQVDNYFLQYYARYVLWNPHVDARYDFIVTDNEFETIIKQYDGVLLLDNHYTFVATMKKLTQRTLSPGYYPVEQFHFDK</sequence>
<organism evidence="2 3">
    <name type="scientific">Streptococcus parasuis</name>
    <dbReference type="NCBI Taxonomy" id="1501662"/>
    <lineage>
        <taxon>Bacteria</taxon>
        <taxon>Bacillati</taxon>
        <taxon>Bacillota</taxon>
        <taxon>Bacilli</taxon>
        <taxon>Lactobacillales</taxon>
        <taxon>Streptococcaceae</taxon>
        <taxon>Streptococcus</taxon>
    </lineage>
</organism>
<keyword evidence="1" id="KW-1133">Transmembrane helix</keyword>
<feature type="transmembrane region" description="Helical" evidence="1">
    <location>
        <begin position="215"/>
        <end position="234"/>
    </location>
</feature>
<feature type="transmembrane region" description="Helical" evidence="1">
    <location>
        <begin position="52"/>
        <end position="70"/>
    </location>
</feature>
<feature type="transmembrane region" description="Helical" evidence="1">
    <location>
        <begin position="358"/>
        <end position="378"/>
    </location>
</feature>
<keyword evidence="1" id="KW-0472">Membrane</keyword>
<dbReference type="EMBL" id="JBEPLX010000003">
    <property type="protein sequence ID" value="MET3533201.1"/>
    <property type="molecule type" value="Genomic_DNA"/>
</dbReference>
<feature type="transmembrane region" description="Helical" evidence="1">
    <location>
        <begin position="191"/>
        <end position="209"/>
    </location>
</feature>
<feature type="transmembrane region" description="Helical" evidence="1">
    <location>
        <begin position="289"/>
        <end position="306"/>
    </location>
</feature>
<evidence type="ECO:0000313" key="3">
    <source>
        <dbReference type="Proteomes" id="UP001549134"/>
    </source>
</evidence>
<keyword evidence="1" id="KW-0812">Transmembrane</keyword>
<feature type="transmembrane region" description="Helical" evidence="1">
    <location>
        <begin position="424"/>
        <end position="444"/>
    </location>
</feature>
<gene>
    <name evidence="2" type="ORF">ABID50_000351</name>
</gene>
<feature type="transmembrane region" description="Helical" evidence="1">
    <location>
        <begin position="262"/>
        <end position="277"/>
    </location>
</feature>